<dbReference type="Proteomes" id="UP000729009">
    <property type="component" value="Unassembled WGS sequence"/>
</dbReference>
<evidence type="ECO:0008006" key="4">
    <source>
        <dbReference type="Google" id="ProtNLM"/>
    </source>
</evidence>
<sequence>MTSIPTLALNGEAIRLKNMRVTVSQQFQDKDQSGQTSATTKSEQGAKGKELRISGEIPFKSPEILKRIFELASATDAGGNRQKYRVAHEVARAVNFREATFSGTLDAPQQDGKMAWLVTFTLAEHISVQEKREARATGKTSAKKQTAGNAEQSGGQRAGEDEEKLTWFEKRVLKPVNDALG</sequence>
<comment type="caution">
    <text evidence="2">The sequence shown here is derived from an EMBL/GenBank/DDBJ whole genome shotgun (WGS) entry which is preliminary data.</text>
</comment>
<dbReference type="InterPro" id="IPR057869">
    <property type="entry name" value="HP1_YO34"/>
</dbReference>
<reference evidence="2 3" key="1">
    <citation type="submission" date="2019-05" db="EMBL/GenBank/DDBJ databases">
        <title>Draft genomes of bacterial isolates retrieved from different Forrest soils.</title>
        <authorList>
            <person name="Soares-Castro P."/>
            <person name="Santos P.M."/>
        </authorList>
    </citation>
    <scope>NUCLEOTIDE SEQUENCE [LARGE SCALE GENOMIC DNA]</scope>
    <source>
        <strain evidence="2 3">UMG736</strain>
    </source>
</reference>
<accession>A0ABD6M3Q1</accession>
<feature type="region of interest" description="Disordered" evidence="1">
    <location>
        <begin position="25"/>
        <end position="52"/>
    </location>
</feature>
<proteinExistence type="predicted"/>
<keyword evidence="3" id="KW-1185">Reference proteome</keyword>
<feature type="compositionally biased region" description="Polar residues" evidence="1">
    <location>
        <begin position="138"/>
        <end position="155"/>
    </location>
</feature>
<evidence type="ECO:0000313" key="3">
    <source>
        <dbReference type="Proteomes" id="UP000729009"/>
    </source>
</evidence>
<evidence type="ECO:0000256" key="1">
    <source>
        <dbReference type="SAM" id="MobiDB-lite"/>
    </source>
</evidence>
<feature type="region of interest" description="Disordered" evidence="1">
    <location>
        <begin position="131"/>
        <end position="166"/>
    </location>
</feature>
<dbReference type="AlphaFoldDB" id="A0ABD6M3Q1"/>
<protein>
    <recommendedName>
        <fullName evidence="4">Phage protein</fullName>
    </recommendedName>
</protein>
<gene>
    <name evidence="2" type="ORF">FCH32_15685</name>
</gene>
<dbReference type="Pfam" id="PF25759">
    <property type="entry name" value="HP1_ORF34"/>
    <property type="match status" value="1"/>
</dbReference>
<dbReference type="RefSeq" id="WP_174361175.1">
    <property type="nucleotide sequence ID" value="NZ_SUQN01000006.1"/>
</dbReference>
<dbReference type="EMBL" id="SUQN01000006">
    <property type="protein sequence ID" value="NTZ51722.1"/>
    <property type="molecule type" value="Genomic_DNA"/>
</dbReference>
<evidence type="ECO:0000313" key="2">
    <source>
        <dbReference type="EMBL" id="NTZ51722.1"/>
    </source>
</evidence>
<organism evidence="2 3">
    <name type="scientific">Citrobacter gillenii</name>
    <dbReference type="NCBI Taxonomy" id="67828"/>
    <lineage>
        <taxon>Bacteria</taxon>
        <taxon>Pseudomonadati</taxon>
        <taxon>Pseudomonadota</taxon>
        <taxon>Gammaproteobacteria</taxon>
        <taxon>Enterobacterales</taxon>
        <taxon>Enterobacteriaceae</taxon>
        <taxon>Citrobacter</taxon>
        <taxon>Citrobacter freundii complex</taxon>
    </lineage>
</organism>
<name>A0ABD6M3Q1_9ENTR</name>
<feature type="compositionally biased region" description="Polar residues" evidence="1">
    <location>
        <begin position="25"/>
        <end position="43"/>
    </location>
</feature>